<feature type="domain" description="PH" evidence="4">
    <location>
        <begin position="527"/>
        <end position="634"/>
    </location>
</feature>
<dbReference type="AlphaFoldDB" id="A0A6A4VZP0"/>
<dbReference type="InterPro" id="IPR011993">
    <property type="entry name" value="PH-like_dom_sf"/>
</dbReference>
<dbReference type="InterPro" id="IPR008937">
    <property type="entry name" value="Ras-like_GEF"/>
</dbReference>
<evidence type="ECO:0000313" key="7">
    <source>
        <dbReference type="Proteomes" id="UP000440578"/>
    </source>
</evidence>
<name>A0A6A4VZP0_AMPAM</name>
<dbReference type="GO" id="GO:0005085">
    <property type="term" value="F:guanyl-nucleotide exchange factor activity"/>
    <property type="evidence" value="ECO:0007669"/>
    <property type="project" value="UniProtKB-KW"/>
</dbReference>
<evidence type="ECO:0000259" key="4">
    <source>
        <dbReference type="PROSITE" id="PS50003"/>
    </source>
</evidence>
<evidence type="ECO:0000256" key="1">
    <source>
        <dbReference type="ARBA" id="ARBA00022658"/>
    </source>
</evidence>
<feature type="compositionally biased region" description="Low complexity" evidence="3">
    <location>
        <begin position="382"/>
        <end position="394"/>
    </location>
</feature>
<dbReference type="Gene3D" id="2.30.29.30">
    <property type="entry name" value="Pleckstrin-homology domain (PH domain)/Phosphotyrosine-binding domain (PTB)"/>
    <property type="match status" value="1"/>
</dbReference>
<proteinExistence type="predicted"/>
<evidence type="ECO:0000256" key="3">
    <source>
        <dbReference type="SAM" id="MobiDB-lite"/>
    </source>
</evidence>
<dbReference type="GO" id="GO:0005886">
    <property type="term" value="C:plasma membrane"/>
    <property type="evidence" value="ECO:0007669"/>
    <property type="project" value="TreeGrafter"/>
</dbReference>
<dbReference type="PANTHER" id="PTHR23113:SF368">
    <property type="entry name" value="CELL DIVISION CONTROL PROTEIN 25"/>
    <property type="match status" value="1"/>
</dbReference>
<keyword evidence="1 2" id="KW-0344">Guanine-nucleotide releasing factor</keyword>
<dbReference type="SUPFAM" id="SSF50729">
    <property type="entry name" value="PH domain-like"/>
    <property type="match status" value="1"/>
</dbReference>
<dbReference type="PROSITE" id="PS50003">
    <property type="entry name" value="PH_DOMAIN"/>
    <property type="match status" value="1"/>
</dbReference>
<protein>
    <submittedName>
        <fullName evidence="6">Ras-specific guanine nucleotide-releasing factor RalGPS1</fullName>
    </submittedName>
</protein>
<dbReference type="GO" id="GO:0007265">
    <property type="term" value="P:Ras protein signal transduction"/>
    <property type="evidence" value="ECO:0007669"/>
    <property type="project" value="TreeGrafter"/>
</dbReference>
<dbReference type="SMART" id="SM00147">
    <property type="entry name" value="RasGEF"/>
    <property type="match status" value="1"/>
</dbReference>
<dbReference type="Proteomes" id="UP000440578">
    <property type="component" value="Unassembled WGS sequence"/>
</dbReference>
<dbReference type="InterPro" id="IPR036964">
    <property type="entry name" value="RASGEF_cat_dom_sf"/>
</dbReference>
<dbReference type="OrthoDB" id="10254377at2759"/>
<dbReference type="Pfam" id="PF00617">
    <property type="entry name" value="RasGEF"/>
    <property type="match status" value="1"/>
</dbReference>
<dbReference type="InterPro" id="IPR023578">
    <property type="entry name" value="Ras_GEF_dom_sf"/>
</dbReference>
<feature type="region of interest" description="Disordered" evidence="3">
    <location>
        <begin position="32"/>
        <end position="90"/>
    </location>
</feature>
<feature type="compositionally biased region" description="Polar residues" evidence="3">
    <location>
        <begin position="67"/>
        <end position="79"/>
    </location>
</feature>
<dbReference type="PANTHER" id="PTHR23113">
    <property type="entry name" value="GUANINE NUCLEOTIDE EXCHANGE FACTOR"/>
    <property type="match status" value="1"/>
</dbReference>
<evidence type="ECO:0000259" key="5">
    <source>
        <dbReference type="PROSITE" id="PS50009"/>
    </source>
</evidence>
<accession>A0A6A4VZP0</accession>
<dbReference type="SUPFAM" id="SSF48366">
    <property type="entry name" value="Ras GEF"/>
    <property type="match status" value="1"/>
</dbReference>
<dbReference type="Gene3D" id="1.10.840.10">
    <property type="entry name" value="Ras guanine-nucleotide exchange factors catalytic domain"/>
    <property type="match status" value="1"/>
</dbReference>
<dbReference type="SMART" id="SM00233">
    <property type="entry name" value="PH"/>
    <property type="match status" value="1"/>
</dbReference>
<dbReference type="PROSITE" id="PS50009">
    <property type="entry name" value="RASGEF_CAT"/>
    <property type="match status" value="1"/>
</dbReference>
<feature type="region of interest" description="Disordered" evidence="3">
    <location>
        <begin position="379"/>
        <end position="418"/>
    </location>
</feature>
<evidence type="ECO:0000256" key="2">
    <source>
        <dbReference type="PROSITE-ProRule" id="PRU00168"/>
    </source>
</evidence>
<keyword evidence="7" id="KW-1185">Reference proteome</keyword>
<reference evidence="6 7" key="1">
    <citation type="submission" date="2019-07" db="EMBL/GenBank/DDBJ databases">
        <title>Draft genome assembly of a fouling barnacle, Amphibalanus amphitrite (Darwin, 1854): The first reference genome for Thecostraca.</title>
        <authorList>
            <person name="Kim W."/>
        </authorList>
    </citation>
    <scope>NUCLEOTIDE SEQUENCE [LARGE SCALE GENOMIC DNA]</scope>
    <source>
        <strain evidence="6">SNU_AA5</strain>
        <tissue evidence="6">Soma without cirri and trophi</tissue>
    </source>
</reference>
<organism evidence="6 7">
    <name type="scientific">Amphibalanus amphitrite</name>
    <name type="common">Striped barnacle</name>
    <name type="synonym">Balanus amphitrite</name>
    <dbReference type="NCBI Taxonomy" id="1232801"/>
    <lineage>
        <taxon>Eukaryota</taxon>
        <taxon>Metazoa</taxon>
        <taxon>Ecdysozoa</taxon>
        <taxon>Arthropoda</taxon>
        <taxon>Crustacea</taxon>
        <taxon>Multicrustacea</taxon>
        <taxon>Cirripedia</taxon>
        <taxon>Thoracica</taxon>
        <taxon>Thoracicalcarea</taxon>
        <taxon>Balanomorpha</taxon>
        <taxon>Balanoidea</taxon>
        <taxon>Balanidae</taxon>
        <taxon>Amphibalaninae</taxon>
        <taxon>Amphibalanus</taxon>
    </lineage>
</organism>
<dbReference type="CDD" id="cd00155">
    <property type="entry name" value="RasGEF"/>
    <property type="match status" value="1"/>
</dbReference>
<evidence type="ECO:0000313" key="6">
    <source>
        <dbReference type="EMBL" id="KAF0296860.1"/>
    </source>
</evidence>
<comment type="caution">
    <text evidence="6">The sequence shown here is derived from an EMBL/GenBank/DDBJ whole genome shotgun (WGS) entry which is preliminary data.</text>
</comment>
<feature type="domain" description="Ras-GEF" evidence="5">
    <location>
        <begin position="134"/>
        <end position="370"/>
    </location>
</feature>
<gene>
    <name evidence="6" type="primary">RALGPS1_1</name>
    <name evidence="6" type="ORF">FJT64_005707</name>
</gene>
<dbReference type="InterPro" id="IPR001849">
    <property type="entry name" value="PH_domain"/>
</dbReference>
<sequence>MWHSDFAREPSCDSLATLKLCERDEELELAAGAPGYSQTLPTPRHRQTRQALQGAEESRHSPPADPAQNQGGRYGLSRNNSRRGSCRQSPDEKVTTCFSARSVTADLLCGSLPRAVGGGGGGGKPAFLEVLTIPPEEFASQITRADWEVFKRIQPDELACLGWNRRDKHILSPNVVAFTRRFNQVSFWTVKEILNVRSVKQRAEVLGLFIRVAKRLQELNNLHGQFAIISALQTAPIYRLQKMWAHLPKNVLQKFEKQRELFLDVNNWEKLRDLLSRAKLPCIPYLGLYLTDLVYVDMAHPQSGGLESSQRRNLMNNILRTISEFQQSDFSHLPFNPRVSSYLASIRYIDELQKFIDEDNYKLSLQLEPQAQPPVLSLQLEPQAQSPAQSSSSRESAEERDRVAAAVPPSPARQTAVQAHRRACSLGVKARSMSLPRNSSRHLPACVCGQNHHMGPGLPDSTARAERHLLDDSVLSTADGMCTSLYLPDGGAGGTADDDVTATLPMLDSEEDGCLGMEAGAVCTLQGCLRRKTLLKSGRRPPVATWQRYWVQLWSQSLVYFSCKKIKCTERSDFKSEPSKMHTVRHWSVHVDDVSWLRDTFILQNPASGDMYKFRACSQTKAEEWVKHLHDAAVGVRVQPLPANLMSFE</sequence>
<dbReference type="InterPro" id="IPR001895">
    <property type="entry name" value="RASGEF_cat_dom"/>
</dbReference>
<dbReference type="EMBL" id="VIIS01001528">
    <property type="protein sequence ID" value="KAF0296860.1"/>
    <property type="molecule type" value="Genomic_DNA"/>
</dbReference>